<dbReference type="PANTHER" id="PTHR35604:SF2">
    <property type="entry name" value="TRANSPOSASE INSH FOR INSERTION SEQUENCE ELEMENT IS5A-RELATED"/>
    <property type="match status" value="1"/>
</dbReference>
<feature type="domain" description="Transposase IS4-like" evidence="1">
    <location>
        <begin position="175"/>
        <end position="253"/>
    </location>
</feature>
<protein>
    <recommendedName>
        <fullName evidence="1">Transposase IS4-like domain-containing protein</fullName>
    </recommendedName>
</protein>
<dbReference type="AlphaFoldDB" id="A0A5Q4ZHH7"/>
<evidence type="ECO:0000313" key="2">
    <source>
        <dbReference type="EMBL" id="VVD32643.1"/>
    </source>
</evidence>
<dbReference type="InterPro" id="IPR002559">
    <property type="entry name" value="Transposase_11"/>
</dbReference>
<dbReference type="GO" id="GO:0006313">
    <property type="term" value="P:DNA transposition"/>
    <property type="evidence" value="ECO:0007669"/>
    <property type="project" value="InterPro"/>
</dbReference>
<reference evidence="2 3" key="1">
    <citation type="submission" date="2019-08" db="EMBL/GenBank/DDBJ databases">
        <authorList>
            <person name="Herpell B J."/>
        </authorList>
    </citation>
    <scope>NUCLEOTIDE SEQUENCE [LARGE SCALE GENOMIC DNA]</scope>
    <source>
        <strain evidence="3">Msb3</strain>
    </source>
</reference>
<evidence type="ECO:0000259" key="1">
    <source>
        <dbReference type="Pfam" id="PF01609"/>
    </source>
</evidence>
<organism evidence="2 3">
    <name type="scientific">Paraburkholderia dioscoreae</name>
    <dbReference type="NCBI Taxonomy" id="2604047"/>
    <lineage>
        <taxon>Bacteria</taxon>
        <taxon>Pseudomonadati</taxon>
        <taxon>Pseudomonadota</taxon>
        <taxon>Betaproteobacteria</taxon>
        <taxon>Burkholderiales</taxon>
        <taxon>Burkholderiaceae</taxon>
        <taxon>Paraburkholderia</taxon>
    </lineage>
</organism>
<dbReference type="KEGG" id="pdio:PDMSB3_1352.1"/>
<dbReference type="GO" id="GO:0004803">
    <property type="term" value="F:transposase activity"/>
    <property type="evidence" value="ECO:0007669"/>
    <property type="project" value="InterPro"/>
</dbReference>
<name>A0A5Q4ZHH7_9BURK</name>
<evidence type="ECO:0000313" key="3">
    <source>
        <dbReference type="Proteomes" id="UP000325811"/>
    </source>
</evidence>
<gene>
    <name evidence="2" type="ORF">PDMSB3_1352</name>
</gene>
<dbReference type="GO" id="GO:0003677">
    <property type="term" value="F:DNA binding"/>
    <property type="evidence" value="ECO:0007669"/>
    <property type="project" value="InterPro"/>
</dbReference>
<accession>A0A5Q4ZHH7</accession>
<dbReference type="EMBL" id="LR699554">
    <property type="protein sequence ID" value="VVD32643.1"/>
    <property type="molecule type" value="Genomic_DNA"/>
</dbReference>
<dbReference type="PANTHER" id="PTHR35604">
    <property type="entry name" value="TRANSPOSASE INSH FOR INSERTION SEQUENCE ELEMENT IS5A-RELATED"/>
    <property type="match status" value="1"/>
</dbReference>
<sequence length="326" mass="36125">MLALWPMRRQIAEMACHAPAMSGALTPNCVRGVRQANISKLPWQLTPTTLAARVHFYRHVAPLYELAQGNGDAAASKTDISCRLNDLWRFLRNAAESRKSLDRYVKLLALTLRSAILETGPIRTALVVGRWGREPAPDGTTPLKFRRLLECNKLREQLFAKVGEVRQGRGLKVDTGNIVDVTIIGVPSSTKNADKARNPEMDQTKKSERWHFGMKLHIDADSQTGLTHSAVVAAANVHDKHLMPALPHSAERRTLPISACASAVMKSITPDARRTAISRRYVRGSSTSLRWSSSCGVSVLTEKSLQEVRNRAQSNVMHRRKAEVSV</sequence>
<dbReference type="Proteomes" id="UP000325811">
    <property type="component" value="Chromosome II"/>
</dbReference>
<dbReference type="Pfam" id="PF01609">
    <property type="entry name" value="DDE_Tnp_1"/>
    <property type="match status" value="1"/>
</dbReference>
<keyword evidence="3" id="KW-1185">Reference proteome</keyword>
<proteinExistence type="predicted"/>